<dbReference type="PANTHER" id="PTHR24038:SF11">
    <property type="entry name" value="INTEGRIN BETA-LIKE PROTEIN E"/>
    <property type="match status" value="1"/>
</dbReference>
<dbReference type="AlphaFoldDB" id="A0A3S0ZEF6"/>
<sequence length="161" mass="17780">MKHFVLVLLQRRYSRCRSTYPRYCKAICSRRIEDQQCCSGFYGSACVPCPGGFRSPCSGRGKCGEGRTGSGRCKCTSKYTGTICENCRDPNKFGPFCNQTCTCLNGLCDNGPEGSGVCRKNSCKRGYFSENCDQKAVLCGPRTITCHAHSFCYVGANNTYR</sequence>
<evidence type="ECO:0000259" key="6">
    <source>
        <dbReference type="PROSITE" id="PS50026"/>
    </source>
</evidence>
<keyword evidence="4" id="KW-0325">Glycoprotein</keyword>
<evidence type="ECO:0000313" key="8">
    <source>
        <dbReference type="Proteomes" id="UP000271974"/>
    </source>
</evidence>
<keyword evidence="5" id="KW-0245">EGF-like domain</keyword>
<proteinExistence type="predicted"/>
<evidence type="ECO:0000256" key="2">
    <source>
        <dbReference type="ARBA" id="ARBA00023136"/>
    </source>
</evidence>
<dbReference type="PANTHER" id="PTHR24038">
    <property type="entry name" value="STABILIN"/>
    <property type="match status" value="1"/>
</dbReference>
<gene>
    <name evidence="7" type="ORF">EGW08_015212</name>
</gene>
<name>A0A3S0ZEF6_ELYCH</name>
<dbReference type="Proteomes" id="UP000271974">
    <property type="component" value="Unassembled WGS sequence"/>
</dbReference>
<keyword evidence="2" id="KW-0472">Membrane</keyword>
<dbReference type="InterPro" id="IPR056806">
    <property type="entry name" value="EGF_STAB1-2"/>
</dbReference>
<evidence type="ECO:0000256" key="1">
    <source>
        <dbReference type="ARBA" id="ARBA00004370"/>
    </source>
</evidence>
<evidence type="ECO:0000313" key="7">
    <source>
        <dbReference type="EMBL" id="RUS77032.1"/>
    </source>
</evidence>
<feature type="disulfide bond" evidence="5">
    <location>
        <begin position="75"/>
        <end position="84"/>
    </location>
</feature>
<dbReference type="Pfam" id="PF24887">
    <property type="entry name" value="EGF_STAB1-2"/>
    <property type="match status" value="1"/>
</dbReference>
<comment type="caution">
    <text evidence="7">The sequence shown here is derived from an EMBL/GenBank/DDBJ whole genome shotgun (WGS) entry which is preliminary data.</text>
</comment>
<accession>A0A3S0ZEF6</accession>
<organism evidence="7 8">
    <name type="scientific">Elysia chlorotica</name>
    <name type="common">Eastern emerald elysia</name>
    <name type="synonym">Sea slug</name>
    <dbReference type="NCBI Taxonomy" id="188477"/>
    <lineage>
        <taxon>Eukaryota</taxon>
        <taxon>Metazoa</taxon>
        <taxon>Spiralia</taxon>
        <taxon>Lophotrochozoa</taxon>
        <taxon>Mollusca</taxon>
        <taxon>Gastropoda</taxon>
        <taxon>Heterobranchia</taxon>
        <taxon>Euthyneura</taxon>
        <taxon>Panpulmonata</taxon>
        <taxon>Sacoglossa</taxon>
        <taxon>Placobranchoidea</taxon>
        <taxon>Plakobranchidae</taxon>
        <taxon>Elysia</taxon>
    </lineage>
</organism>
<evidence type="ECO:0000256" key="3">
    <source>
        <dbReference type="ARBA" id="ARBA00023157"/>
    </source>
</evidence>
<keyword evidence="3 5" id="KW-1015">Disulfide bond</keyword>
<protein>
    <recommendedName>
        <fullName evidence="6">EGF-like domain-containing protein</fullName>
    </recommendedName>
</protein>
<dbReference type="STRING" id="188477.A0A3S0ZEF6"/>
<comment type="subcellular location">
    <subcellularLocation>
        <location evidence="1">Membrane</location>
    </subcellularLocation>
</comment>
<evidence type="ECO:0000256" key="4">
    <source>
        <dbReference type="ARBA" id="ARBA00023180"/>
    </source>
</evidence>
<dbReference type="EMBL" id="RQTK01000616">
    <property type="protein sequence ID" value="RUS77032.1"/>
    <property type="molecule type" value="Genomic_DNA"/>
</dbReference>
<reference evidence="7 8" key="1">
    <citation type="submission" date="2019-01" db="EMBL/GenBank/DDBJ databases">
        <title>A draft genome assembly of the solar-powered sea slug Elysia chlorotica.</title>
        <authorList>
            <person name="Cai H."/>
            <person name="Li Q."/>
            <person name="Fang X."/>
            <person name="Li J."/>
            <person name="Curtis N.E."/>
            <person name="Altenburger A."/>
            <person name="Shibata T."/>
            <person name="Feng M."/>
            <person name="Maeda T."/>
            <person name="Schwartz J.A."/>
            <person name="Shigenobu S."/>
            <person name="Lundholm N."/>
            <person name="Nishiyama T."/>
            <person name="Yang H."/>
            <person name="Hasebe M."/>
            <person name="Li S."/>
            <person name="Pierce S.K."/>
            <person name="Wang J."/>
        </authorList>
    </citation>
    <scope>NUCLEOTIDE SEQUENCE [LARGE SCALE GENOMIC DNA]</scope>
    <source>
        <strain evidence="7">EC2010</strain>
        <tissue evidence="7">Whole organism of an adult</tissue>
    </source>
</reference>
<dbReference type="GO" id="GO:0016020">
    <property type="term" value="C:membrane"/>
    <property type="evidence" value="ECO:0007669"/>
    <property type="project" value="UniProtKB-SubCell"/>
</dbReference>
<feature type="domain" description="EGF-like" evidence="6">
    <location>
        <begin position="47"/>
        <end position="85"/>
    </location>
</feature>
<dbReference type="PROSITE" id="PS00022">
    <property type="entry name" value="EGF_1"/>
    <property type="match status" value="1"/>
</dbReference>
<dbReference type="PROSITE" id="PS50026">
    <property type="entry name" value="EGF_3"/>
    <property type="match status" value="1"/>
</dbReference>
<dbReference type="InterPro" id="IPR000742">
    <property type="entry name" value="EGF"/>
</dbReference>
<keyword evidence="8" id="KW-1185">Reference proteome</keyword>
<evidence type="ECO:0000256" key="5">
    <source>
        <dbReference type="PROSITE-ProRule" id="PRU00076"/>
    </source>
</evidence>
<comment type="caution">
    <text evidence="5">Lacks conserved residue(s) required for the propagation of feature annotation.</text>
</comment>
<dbReference type="OrthoDB" id="286301at2759"/>